<dbReference type="EMBL" id="JANIBJ010000007">
    <property type="protein sequence ID" value="MCQ8103507.1"/>
    <property type="molecule type" value="Genomic_DNA"/>
</dbReference>
<dbReference type="NCBIfam" id="TIGR02532">
    <property type="entry name" value="IV_pilin_GFxxxE"/>
    <property type="match status" value="1"/>
</dbReference>
<keyword evidence="4" id="KW-1003">Cell membrane</keyword>
<evidence type="ECO:0000256" key="9">
    <source>
        <dbReference type="ARBA" id="ARBA00023136"/>
    </source>
</evidence>
<dbReference type="Proteomes" id="UP001524499">
    <property type="component" value="Unassembled WGS sequence"/>
</dbReference>
<gene>
    <name evidence="11" type="primary">gspJ</name>
    <name evidence="11" type="ORF">NP590_05260</name>
</gene>
<feature type="transmembrane region" description="Helical" evidence="10">
    <location>
        <begin position="12"/>
        <end position="34"/>
    </location>
</feature>
<name>A0ABT1TDH5_9GAMM</name>
<dbReference type="RefSeq" id="WP_256601211.1">
    <property type="nucleotide sequence ID" value="NZ_JANIBJ010000007.1"/>
</dbReference>
<dbReference type="InterPro" id="IPR010055">
    <property type="entry name" value="T2SS_protein-GspJ"/>
</dbReference>
<dbReference type="SUPFAM" id="SSF54523">
    <property type="entry name" value="Pili subunits"/>
    <property type="match status" value="2"/>
</dbReference>
<keyword evidence="9 10" id="KW-0472">Membrane</keyword>
<proteinExistence type="inferred from homology"/>
<dbReference type="InterPro" id="IPR012902">
    <property type="entry name" value="N_methyl_site"/>
</dbReference>
<evidence type="ECO:0000256" key="8">
    <source>
        <dbReference type="ARBA" id="ARBA00022989"/>
    </source>
</evidence>
<dbReference type="Pfam" id="PF07963">
    <property type="entry name" value="N_methyl"/>
    <property type="match status" value="1"/>
</dbReference>
<dbReference type="Gene3D" id="2.10.70.20">
    <property type="entry name" value="gspk-gspi-gspj complex like domains"/>
    <property type="match status" value="1"/>
</dbReference>
<evidence type="ECO:0000256" key="5">
    <source>
        <dbReference type="ARBA" id="ARBA00022481"/>
    </source>
</evidence>
<dbReference type="PROSITE" id="PS00409">
    <property type="entry name" value="PROKAR_NTER_METHYL"/>
    <property type="match status" value="1"/>
</dbReference>
<evidence type="ECO:0000256" key="3">
    <source>
        <dbReference type="ARBA" id="ARBA00021539"/>
    </source>
</evidence>
<dbReference type="InterPro" id="IPR045584">
    <property type="entry name" value="Pilin-like"/>
</dbReference>
<keyword evidence="5" id="KW-0488">Methylation</keyword>
<dbReference type="PANTHER" id="PTHR39583:SF2">
    <property type="entry name" value="TYPE II SECRETION SYSTEM PROTEIN J"/>
    <property type="match status" value="1"/>
</dbReference>
<evidence type="ECO:0000313" key="11">
    <source>
        <dbReference type="EMBL" id="MCQ8103507.1"/>
    </source>
</evidence>
<sequence length="193" mass="21639">MNGGRVRARGFTLLELLIAMAIFAIMAGMAYGGLKAVLDAGRATRGRAEQMQQLRQALYLLNEDLQQAVPRAVRDELGDLEDEFRGGMGRELLTLTRATPELLPNNTASGLLRVSYRFESGVLYRLVWHTLDRTQQSRPLRKRIMEAEALQIRFFGADWSTSWPVAGAGLPRAVEVTLNVPGLGRIRRGFWLR</sequence>
<dbReference type="NCBIfam" id="TIGR01711">
    <property type="entry name" value="gspJ"/>
    <property type="match status" value="1"/>
</dbReference>
<protein>
    <recommendedName>
        <fullName evidence="3">Type II secretion system protein J</fullName>
    </recommendedName>
</protein>
<reference evidence="11 12" key="1">
    <citation type="submission" date="2022-07" db="EMBL/GenBank/DDBJ databases">
        <title>Methylomonas rivi sp. nov., Methylomonas rosea sp. nov., Methylomonas aureus sp. nov. and Methylomonas subterranea sp. nov., four novel methanotrophs isolated from a freshwater creek and the deep terrestrial subsurface.</title>
        <authorList>
            <person name="Abin C."/>
            <person name="Sankaranarayanan K."/>
            <person name="Garner C."/>
            <person name="Sindelar R."/>
            <person name="Kotary K."/>
            <person name="Garner R."/>
            <person name="Barclay S."/>
            <person name="Lawson P."/>
            <person name="Krumholz L."/>
        </authorList>
    </citation>
    <scope>NUCLEOTIDE SEQUENCE [LARGE SCALE GENOMIC DNA]</scope>
    <source>
        <strain evidence="11 12">SURF-2</strain>
    </source>
</reference>
<keyword evidence="8 10" id="KW-1133">Transmembrane helix</keyword>
<dbReference type="Pfam" id="PF11612">
    <property type="entry name" value="T2SSJ"/>
    <property type="match status" value="1"/>
</dbReference>
<keyword evidence="6" id="KW-0997">Cell inner membrane</keyword>
<keyword evidence="12" id="KW-1185">Reference proteome</keyword>
<organism evidence="11 12">
    <name type="scientific">Methylomonas subterranea</name>
    <dbReference type="NCBI Taxonomy" id="2952225"/>
    <lineage>
        <taxon>Bacteria</taxon>
        <taxon>Pseudomonadati</taxon>
        <taxon>Pseudomonadota</taxon>
        <taxon>Gammaproteobacteria</taxon>
        <taxon>Methylococcales</taxon>
        <taxon>Methylococcaceae</taxon>
        <taxon>Methylomonas</taxon>
    </lineage>
</organism>
<accession>A0ABT1TDH5</accession>
<dbReference type="Gene3D" id="3.10.610.10">
    <property type="entry name" value="GSPII I/J protein-like"/>
    <property type="match status" value="1"/>
</dbReference>
<evidence type="ECO:0000256" key="10">
    <source>
        <dbReference type="SAM" id="Phobius"/>
    </source>
</evidence>
<evidence type="ECO:0000256" key="1">
    <source>
        <dbReference type="ARBA" id="ARBA00004377"/>
    </source>
</evidence>
<comment type="subcellular location">
    <subcellularLocation>
        <location evidence="1">Cell inner membrane</location>
        <topology evidence="1">Single-pass membrane protein</topology>
    </subcellularLocation>
</comment>
<evidence type="ECO:0000256" key="2">
    <source>
        <dbReference type="ARBA" id="ARBA00011084"/>
    </source>
</evidence>
<evidence type="ECO:0000256" key="7">
    <source>
        <dbReference type="ARBA" id="ARBA00022692"/>
    </source>
</evidence>
<evidence type="ECO:0000313" key="12">
    <source>
        <dbReference type="Proteomes" id="UP001524499"/>
    </source>
</evidence>
<comment type="caution">
    <text evidence="11">The sequence shown here is derived from an EMBL/GenBank/DDBJ whole genome shotgun (WGS) entry which is preliminary data.</text>
</comment>
<keyword evidence="7 10" id="KW-0812">Transmembrane</keyword>
<evidence type="ECO:0000256" key="6">
    <source>
        <dbReference type="ARBA" id="ARBA00022519"/>
    </source>
</evidence>
<evidence type="ECO:0000256" key="4">
    <source>
        <dbReference type="ARBA" id="ARBA00022475"/>
    </source>
</evidence>
<dbReference type="PANTHER" id="PTHR39583">
    <property type="entry name" value="TYPE II SECRETION SYSTEM PROTEIN J-RELATED"/>
    <property type="match status" value="1"/>
</dbReference>
<dbReference type="InterPro" id="IPR051621">
    <property type="entry name" value="T2SS_protein_J"/>
</dbReference>
<comment type="similarity">
    <text evidence="2">Belongs to the GSP J family.</text>
</comment>